<gene>
    <name evidence="2" type="ORF">NDU88_005087</name>
</gene>
<proteinExistence type="predicted"/>
<evidence type="ECO:0000313" key="2">
    <source>
        <dbReference type="EMBL" id="KAJ1188326.1"/>
    </source>
</evidence>
<reference evidence="2" key="1">
    <citation type="journal article" date="2022" name="bioRxiv">
        <title>Sequencing and chromosome-scale assembly of the giantPleurodeles waltlgenome.</title>
        <authorList>
            <person name="Brown T."/>
            <person name="Elewa A."/>
            <person name="Iarovenko S."/>
            <person name="Subramanian E."/>
            <person name="Araus A.J."/>
            <person name="Petzold A."/>
            <person name="Susuki M."/>
            <person name="Suzuki K.-i.T."/>
            <person name="Hayashi T."/>
            <person name="Toyoda A."/>
            <person name="Oliveira C."/>
            <person name="Osipova E."/>
            <person name="Leigh N.D."/>
            <person name="Simon A."/>
            <person name="Yun M.H."/>
        </authorList>
    </citation>
    <scope>NUCLEOTIDE SEQUENCE</scope>
    <source>
        <strain evidence="2">20211129_DDA</strain>
        <tissue evidence="2">Liver</tissue>
    </source>
</reference>
<organism evidence="2 3">
    <name type="scientific">Pleurodeles waltl</name>
    <name type="common">Iberian ribbed newt</name>
    <dbReference type="NCBI Taxonomy" id="8319"/>
    <lineage>
        <taxon>Eukaryota</taxon>
        <taxon>Metazoa</taxon>
        <taxon>Chordata</taxon>
        <taxon>Craniata</taxon>
        <taxon>Vertebrata</taxon>
        <taxon>Euteleostomi</taxon>
        <taxon>Amphibia</taxon>
        <taxon>Batrachia</taxon>
        <taxon>Caudata</taxon>
        <taxon>Salamandroidea</taxon>
        <taxon>Salamandridae</taxon>
        <taxon>Pleurodelinae</taxon>
        <taxon>Pleurodeles</taxon>
    </lineage>
</organism>
<dbReference type="AlphaFoldDB" id="A0AAV7UHW9"/>
<name>A0AAV7UHW9_PLEWA</name>
<accession>A0AAV7UHW9</accession>
<feature type="region of interest" description="Disordered" evidence="1">
    <location>
        <begin position="1"/>
        <end position="36"/>
    </location>
</feature>
<keyword evidence="3" id="KW-1185">Reference proteome</keyword>
<comment type="caution">
    <text evidence="2">The sequence shown here is derived from an EMBL/GenBank/DDBJ whole genome shotgun (WGS) entry which is preliminary data.</text>
</comment>
<feature type="region of interest" description="Disordered" evidence="1">
    <location>
        <begin position="51"/>
        <end position="71"/>
    </location>
</feature>
<dbReference type="EMBL" id="JANPWB010000005">
    <property type="protein sequence ID" value="KAJ1188326.1"/>
    <property type="molecule type" value="Genomic_DNA"/>
</dbReference>
<protein>
    <submittedName>
        <fullName evidence="2">Uncharacterized protein</fullName>
    </submittedName>
</protein>
<evidence type="ECO:0000256" key="1">
    <source>
        <dbReference type="SAM" id="MobiDB-lite"/>
    </source>
</evidence>
<evidence type="ECO:0000313" key="3">
    <source>
        <dbReference type="Proteomes" id="UP001066276"/>
    </source>
</evidence>
<sequence>MLEASIAAVTDHSPEPMELCSGGTAGRTAEQEVTSDPDIRVTRTEIFGREKREWRGPTSRKETCGRRRSGE</sequence>
<dbReference type="Proteomes" id="UP001066276">
    <property type="component" value="Chromosome 3_1"/>
</dbReference>